<proteinExistence type="predicted"/>
<dbReference type="AlphaFoldDB" id="A0A3A8I4I3"/>
<keyword evidence="3" id="KW-1185">Reference proteome</keyword>
<dbReference type="EMBL" id="RAVZ01000279">
    <property type="protein sequence ID" value="RKG77666.1"/>
    <property type="molecule type" value="Genomic_DNA"/>
</dbReference>
<keyword evidence="1" id="KW-0175">Coiled coil</keyword>
<evidence type="ECO:0000313" key="3">
    <source>
        <dbReference type="Proteomes" id="UP000268094"/>
    </source>
</evidence>
<evidence type="ECO:0000313" key="2">
    <source>
        <dbReference type="EMBL" id="RKG77666.1"/>
    </source>
</evidence>
<organism evidence="2 3">
    <name type="scientific">Corallococcus terminator</name>
    <dbReference type="NCBI Taxonomy" id="2316733"/>
    <lineage>
        <taxon>Bacteria</taxon>
        <taxon>Pseudomonadati</taxon>
        <taxon>Myxococcota</taxon>
        <taxon>Myxococcia</taxon>
        <taxon>Myxococcales</taxon>
        <taxon>Cystobacterineae</taxon>
        <taxon>Myxococcaceae</taxon>
        <taxon>Corallococcus</taxon>
    </lineage>
</organism>
<name>A0A3A8I4I3_9BACT</name>
<reference evidence="3" key="1">
    <citation type="submission" date="2018-09" db="EMBL/GenBank/DDBJ databases">
        <authorList>
            <person name="Livingstone P.G."/>
            <person name="Whitworth D.E."/>
        </authorList>
    </citation>
    <scope>NUCLEOTIDE SEQUENCE [LARGE SCALE GENOMIC DNA]</scope>
    <source>
        <strain evidence="3">CA054A</strain>
    </source>
</reference>
<dbReference type="RefSeq" id="WP_120544178.1">
    <property type="nucleotide sequence ID" value="NZ_RAVZ01000279.1"/>
</dbReference>
<gene>
    <name evidence="2" type="ORF">D7V88_30735</name>
</gene>
<protein>
    <submittedName>
        <fullName evidence="2">Uncharacterized protein</fullName>
    </submittedName>
</protein>
<feature type="coiled-coil region" evidence="1">
    <location>
        <begin position="59"/>
        <end position="86"/>
    </location>
</feature>
<evidence type="ECO:0000256" key="1">
    <source>
        <dbReference type="SAM" id="Coils"/>
    </source>
</evidence>
<dbReference type="Proteomes" id="UP000268094">
    <property type="component" value="Unassembled WGS sequence"/>
</dbReference>
<comment type="caution">
    <text evidence="2">The sequence shown here is derived from an EMBL/GenBank/DDBJ whole genome shotgun (WGS) entry which is preliminary data.</text>
</comment>
<sequence>MADSNPSNVPVMSVRDWLALQLLAARSAGRKLEAGQETPNREAEVAEAFAMANAFMAYRAKLTEQEAQAEAERVRLEEEDRAARARKAEEDRIFEANARAYAANPNDR</sequence>
<accession>A0A3A8I4I3</accession>